<keyword evidence="2" id="KW-1185">Reference proteome</keyword>
<dbReference type="AlphaFoldDB" id="A0A6G1BZ09"/>
<evidence type="ECO:0000313" key="2">
    <source>
        <dbReference type="Proteomes" id="UP000479710"/>
    </source>
</evidence>
<gene>
    <name evidence="1" type="ORF">E2562_020060</name>
</gene>
<dbReference type="Proteomes" id="UP000479710">
    <property type="component" value="Unassembled WGS sequence"/>
</dbReference>
<protein>
    <submittedName>
        <fullName evidence="1">Uncharacterized protein</fullName>
    </submittedName>
</protein>
<dbReference type="EMBL" id="SPHZ02000011">
    <property type="protein sequence ID" value="KAF0892947.1"/>
    <property type="molecule type" value="Genomic_DNA"/>
</dbReference>
<organism evidence="1 2">
    <name type="scientific">Oryza meyeriana var. granulata</name>
    <dbReference type="NCBI Taxonomy" id="110450"/>
    <lineage>
        <taxon>Eukaryota</taxon>
        <taxon>Viridiplantae</taxon>
        <taxon>Streptophyta</taxon>
        <taxon>Embryophyta</taxon>
        <taxon>Tracheophyta</taxon>
        <taxon>Spermatophyta</taxon>
        <taxon>Magnoliopsida</taxon>
        <taxon>Liliopsida</taxon>
        <taxon>Poales</taxon>
        <taxon>Poaceae</taxon>
        <taxon>BOP clade</taxon>
        <taxon>Oryzoideae</taxon>
        <taxon>Oryzeae</taxon>
        <taxon>Oryzinae</taxon>
        <taxon>Oryza</taxon>
        <taxon>Oryza meyeriana</taxon>
    </lineage>
</organism>
<proteinExistence type="predicted"/>
<sequence>RCIKIHFTFAKTKNYPRAWPWMCPWVSRPSTLGDSNSSTNEEHNEVVWKARDYDEKPLGDGALESLGEEAFLLFS</sequence>
<reference evidence="1 2" key="1">
    <citation type="submission" date="2019-11" db="EMBL/GenBank/DDBJ databases">
        <title>Whole genome sequence of Oryza granulata.</title>
        <authorList>
            <person name="Li W."/>
        </authorList>
    </citation>
    <scope>NUCLEOTIDE SEQUENCE [LARGE SCALE GENOMIC DNA]</scope>
    <source>
        <strain evidence="2">cv. Menghai</strain>
        <tissue evidence="1">Leaf</tissue>
    </source>
</reference>
<comment type="caution">
    <text evidence="1">The sequence shown here is derived from an EMBL/GenBank/DDBJ whole genome shotgun (WGS) entry which is preliminary data.</text>
</comment>
<evidence type="ECO:0000313" key="1">
    <source>
        <dbReference type="EMBL" id="KAF0892947.1"/>
    </source>
</evidence>
<accession>A0A6G1BZ09</accession>
<name>A0A6G1BZ09_9ORYZ</name>
<feature type="non-terminal residue" evidence="1">
    <location>
        <position position="1"/>
    </location>
</feature>